<dbReference type="GO" id="GO:0003700">
    <property type="term" value="F:DNA-binding transcription factor activity"/>
    <property type="evidence" value="ECO:0007669"/>
    <property type="project" value="InterPro"/>
</dbReference>
<dbReference type="InterPro" id="IPR036390">
    <property type="entry name" value="WH_DNA-bd_sf"/>
</dbReference>
<gene>
    <name evidence="5" type="ORF">C3B59_10990</name>
</gene>
<evidence type="ECO:0000259" key="4">
    <source>
        <dbReference type="PROSITE" id="PS50995"/>
    </source>
</evidence>
<proteinExistence type="predicted"/>
<keyword evidence="3" id="KW-0804">Transcription</keyword>
<evidence type="ECO:0000256" key="2">
    <source>
        <dbReference type="ARBA" id="ARBA00023125"/>
    </source>
</evidence>
<name>A0A2S3ZBS7_9MICO</name>
<keyword evidence="1" id="KW-0805">Transcription regulation</keyword>
<dbReference type="Pfam" id="PF01047">
    <property type="entry name" value="MarR"/>
    <property type="match status" value="1"/>
</dbReference>
<dbReference type="RefSeq" id="WP_103431394.1">
    <property type="nucleotide sequence ID" value="NZ_PPXF01000050.1"/>
</dbReference>
<evidence type="ECO:0000256" key="3">
    <source>
        <dbReference type="ARBA" id="ARBA00023163"/>
    </source>
</evidence>
<evidence type="ECO:0000313" key="5">
    <source>
        <dbReference type="EMBL" id="POH63344.1"/>
    </source>
</evidence>
<dbReference type="SUPFAM" id="SSF46785">
    <property type="entry name" value="Winged helix' DNA-binding domain"/>
    <property type="match status" value="1"/>
</dbReference>
<dbReference type="EMBL" id="PPXF01000050">
    <property type="protein sequence ID" value="POH63344.1"/>
    <property type="molecule type" value="Genomic_DNA"/>
</dbReference>
<dbReference type="Proteomes" id="UP000237104">
    <property type="component" value="Unassembled WGS sequence"/>
</dbReference>
<dbReference type="InterPro" id="IPR036388">
    <property type="entry name" value="WH-like_DNA-bd_sf"/>
</dbReference>
<dbReference type="InterPro" id="IPR000835">
    <property type="entry name" value="HTH_MarR-typ"/>
</dbReference>
<dbReference type="AlphaFoldDB" id="A0A2S3ZBS7"/>
<dbReference type="PRINTS" id="PR00598">
    <property type="entry name" value="HTHMARR"/>
</dbReference>
<evidence type="ECO:0000313" key="6">
    <source>
        <dbReference type="Proteomes" id="UP000237104"/>
    </source>
</evidence>
<reference evidence="5 6" key="1">
    <citation type="submission" date="2018-01" db="EMBL/GenBank/DDBJ databases">
        <title>Cryobacterium sp. nov., from glaciers in China.</title>
        <authorList>
            <person name="Liu Q."/>
            <person name="Xin Y.-H."/>
        </authorList>
    </citation>
    <scope>NUCLEOTIDE SEQUENCE [LARGE SCALE GENOMIC DNA]</scope>
    <source>
        <strain evidence="5 6">TMB1-8</strain>
    </source>
</reference>
<feature type="domain" description="HTH marR-type" evidence="4">
    <location>
        <begin position="16"/>
        <end position="148"/>
    </location>
</feature>
<keyword evidence="2" id="KW-0238">DNA-binding</keyword>
<comment type="caution">
    <text evidence="5">The sequence shown here is derived from an EMBL/GenBank/DDBJ whole genome shotgun (WGS) entry which is preliminary data.</text>
</comment>
<dbReference type="Gene3D" id="1.10.10.10">
    <property type="entry name" value="Winged helix-like DNA-binding domain superfamily/Winged helix DNA-binding domain"/>
    <property type="match status" value="1"/>
</dbReference>
<dbReference type="OrthoDB" id="9155413at2"/>
<dbReference type="SMART" id="SM00347">
    <property type="entry name" value="HTH_MARR"/>
    <property type="match status" value="1"/>
</dbReference>
<dbReference type="PANTHER" id="PTHR42756:SF1">
    <property type="entry name" value="TRANSCRIPTIONAL REPRESSOR OF EMRAB OPERON"/>
    <property type="match status" value="1"/>
</dbReference>
<sequence>MVYSRETAPTVGEALESALSTILRWSTRADNKRMLHDSSGAALSSTDSWLLERVVVAGPLRMSKLAGWMAVDKSTMTTEIRRLEKSGLVSRRSDPTDRRGVLITATEEGRTAIARHRQLAQDVYGTLVGKWTEEDRTELARLLGRFVDELSWVTDAVARHNESI</sequence>
<organism evidence="5 6">
    <name type="scientific">Cryobacterium zongtaii</name>
    <dbReference type="NCBI Taxonomy" id="1259217"/>
    <lineage>
        <taxon>Bacteria</taxon>
        <taxon>Bacillati</taxon>
        <taxon>Actinomycetota</taxon>
        <taxon>Actinomycetes</taxon>
        <taxon>Micrococcales</taxon>
        <taxon>Microbacteriaceae</taxon>
        <taxon>Cryobacterium</taxon>
    </lineage>
</organism>
<evidence type="ECO:0000256" key="1">
    <source>
        <dbReference type="ARBA" id="ARBA00023015"/>
    </source>
</evidence>
<dbReference type="PANTHER" id="PTHR42756">
    <property type="entry name" value="TRANSCRIPTIONAL REGULATOR, MARR"/>
    <property type="match status" value="1"/>
</dbReference>
<accession>A0A2S3ZBS7</accession>
<dbReference type="GO" id="GO:0003677">
    <property type="term" value="F:DNA binding"/>
    <property type="evidence" value="ECO:0007669"/>
    <property type="project" value="UniProtKB-KW"/>
</dbReference>
<dbReference type="PROSITE" id="PS50995">
    <property type="entry name" value="HTH_MARR_2"/>
    <property type="match status" value="1"/>
</dbReference>
<protein>
    <submittedName>
        <fullName evidence="5">MarR family transcriptional regulator</fullName>
    </submittedName>
</protein>